<protein>
    <recommendedName>
        <fullName evidence="1">Putative plant transposon protein domain-containing protein</fullName>
    </recommendedName>
</protein>
<keyword evidence="3" id="KW-1185">Reference proteome</keyword>
<accession>A0A1Q3BNA5</accession>
<dbReference type="InParanoid" id="A0A1Q3BNA5"/>
<dbReference type="Pfam" id="PF20167">
    <property type="entry name" value="Transposase_32"/>
    <property type="match status" value="1"/>
</dbReference>
<dbReference type="InterPro" id="IPR046796">
    <property type="entry name" value="Transposase_32_dom"/>
</dbReference>
<reference evidence="3" key="1">
    <citation type="submission" date="2016-04" db="EMBL/GenBank/DDBJ databases">
        <title>Cephalotus genome sequencing.</title>
        <authorList>
            <person name="Fukushima K."/>
            <person name="Hasebe M."/>
            <person name="Fang X."/>
        </authorList>
    </citation>
    <scope>NUCLEOTIDE SEQUENCE [LARGE SCALE GENOMIC DNA]</scope>
    <source>
        <strain evidence="3">cv. St1</strain>
    </source>
</reference>
<sequence>RYPQAYFESKILVGKTLNFDFCIVEGFPIVGWLNALDLGPLFMINLPHHPDLMKEFYANFLNNSIGTLYRRVKNIHINIDSSTIAFILSIPNDGTRGWSHMGWIVGEGFNREDCVHLLFGKNAQVVEKMTRSAHIWLDYRFLHRAVATHILPKVGEYDEVTHMEAFTIFHIITGRRISIPMHILRHIKAMQARKNARLPYGNIITKILMHFHVDLHGEVHHALQNTDKLGNETLGRIGFKKHRRLRTWIPKED</sequence>
<feature type="non-terminal residue" evidence="2">
    <location>
        <position position="1"/>
    </location>
</feature>
<evidence type="ECO:0000259" key="1">
    <source>
        <dbReference type="Pfam" id="PF20167"/>
    </source>
</evidence>
<comment type="caution">
    <text evidence="2">The sequence shown here is derived from an EMBL/GenBank/DDBJ whole genome shotgun (WGS) entry which is preliminary data.</text>
</comment>
<dbReference type="EMBL" id="BDDD01000724">
    <property type="protein sequence ID" value="GAV69445.1"/>
    <property type="molecule type" value="Genomic_DNA"/>
</dbReference>
<feature type="domain" description="Putative plant transposon protein" evidence="1">
    <location>
        <begin position="40"/>
        <end position="214"/>
    </location>
</feature>
<name>A0A1Q3BNA5_CEPFO</name>
<organism evidence="2 3">
    <name type="scientific">Cephalotus follicularis</name>
    <name type="common">Albany pitcher plant</name>
    <dbReference type="NCBI Taxonomy" id="3775"/>
    <lineage>
        <taxon>Eukaryota</taxon>
        <taxon>Viridiplantae</taxon>
        <taxon>Streptophyta</taxon>
        <taxon>Embryophyta</taxon>
        <taxon>Tracheophyta</taxon>
        <taxon>Spermatophyta</taxon>
        <taxon>Magnoliopsida</taxon>
        <taxon>eudicotyledons</taxon>
        <taxon>Gunneridae</taxon>
        <taxon>Pentapetalae</taxon>
        <taxon>rosids</taxon>
        <taxon>fabids</taxon>
        <taxon>Oxalidales</taxon>
        <taxon>Cephalotaceae</taxon>
        <taxon>Cephalotus</taxon>
    </lineage>
</organism>
<gene>
    <name evidence="2" type="ORF">CFOL_v3_12946</name>
</gene>
<evidence type="ECO:0000313" key="2">
    <source>
        <dbReference type="EMBL" id="GAV69445.1"/>
    </source>
</evidence>
<proteinExistence type="predicted"/>
<feature type="non-terminal residue" evidence="2">
    <location>
        <position position="253"/>
    </location>
</feature>
<dbReference type="Proteomes" id="UP000187406">
    <property type="component" value="Unassembled WGS sequence"/>
</dbReference>
<evidence type="ECO:0000313" key="3">
    <source>
        <dbReference type="Proteomes" id="UP000187406"/>
    </source>
</evidence>
<dbReference type="AlphaFoldDB" id="A0A1Q3BNA5"/>